<feature type="compositionally biased region" description="Low complexity" evidence="1">
    <location>
        <begin position="120"/>
        <end position="131"/>
    </location>
</feature>
<feature type="non-terminal residue" evidence="2">
    <location>
        <position position="1"/>
    </location>
</feature>
<organism evidence="2">
    <name type="scientific">uncultured Chloroflexota bacterium</name>
    <dbReference type="NCBI Taxonomy" id="166587"/>
    <lineage>
        <taxon>Bacteria</taxon>
        <taxon>Bacillati</taxon>
        <taxon>Chloroflexota</taxon>
        <taxon>environmental samples</taxon>
    </lineage>
</organism>
<reference evidence="2" key="1">
    <citation type="submission" date="2020-02" db="EMBL/GenBank/DDBJ databases">
        <authorList>
            <person name="Meier V. D."/>
        </authorList>
    </citation>
    <scope>NUCLEOTIDE SEQUENCE</scope>
    <source>
        <strain evidence="2">AVDCRST_MAG77</strain>
    </source>
</reference>
<feature type="compositionally biased region" description="Basic residues" evidence="1">
    <location>
        <begin position="110"/>
        <end position="119"/>
    </location>
</feature>
<feature type="region of interest" description="Disordered" evidence="1">
    <location>
        <begin position="110"/>
        <end position="143"/>
    </location>
</feature>
<accession>A0A6J4I1N6</accession>
<proteinExistence type="predicted"/>
<sequence length="143" mass="15951">DRQLLRRGRPAGGRHHGRARGHRPGRGSRVRGEGGPPRRHLGGGEVSLRLWGQPAGDAAQARRRPAPLSGLPVRPRSAHAGQSSAHRQGRGTVLPRRRPALRLRACWRRCRQPRRRSNRRSFWSRSSPRGPSVRRRRGAPGGL</sequence>
<feature type="region of interest" description="Disordered" evidence="1">
    <location>
        <begin position="1"/>
        <end position="98"/>
    </location>
</feature>
<dbReference type="AlphaFoldDB" id="A0A6J4I1N6"/>
<feature type="compositionally biased region" description="Basic residues" evidence="1">
    <location>
        <begin position="1"/>
        <end position="29"/>
    </location>
</feature>
<gene>
    <name evidence="2" type="ORF">AVDCRST_MAG77-1445</name>
</gene>
<name>A0A6J4I1N6_9CHLR</name>
<feature type="compositionally biased region" description="Basic residues" evidence="1">
    <location>
        <begin position="132"/>
        <end position="143"/>
    </location>
</feature>
<evidence type="ECO:0000256" key="1">
    <source>
        <dbReference type="SAM" id="MobiDB-lite"/>
    </source>
</evidence>
<feature type="non-terminal residue" evidence="2">
    <location>
        <position position="143"/>
    </location>
</feature>
<evidence type="ECO:0000313" key="2">
    <source>
        <dbReference type="EMBL" id="CAA9240003.1"/>
    </source>
</evidence>
<protein>
    <submittedName>
        <fullName evidence="2">Uncharacterized protein</fullName>
    </submittedName>
</protein>
<dbReference type="EMBL" id="CADCTC010000094">
    <property type="protein sequence ID" value="CAA9240003.1"/>
    <property type="molecule type" value="Genomic_DNA"/>
</dbReference>